<reference evidence="1" key="1">
    <citation type="submission" date="2025-08" db="UniProtKB">
        <authorList>
            <consortium name="Ensembl"/>
        </authorList>
    </citation>
    <scope>IDENTIFICATION</scope>
</reference>
<name>A0A671K5F7_9TELE</name>
<organism evidence="1 2">
    <name type="scientific">Sinocyclocheilus anshuiensis</name>
    <dbReference type="NCBI Taxonomy" id="1608454"/>
    <lineage>
        <taxon>Eukaryota</taxon>
        <taxon>Metazoa</taxon>
        <taxon>Chordata</taxon>
        <taxon>Craniata</taxon>
        <taxon>Vertebrata</taxon>
        <taxon>Euteleostomi</taxon>
        <taxon>Actinopterygii</taxon>
        <taxon>Neopterygii</taxon>
        <taxon>Teleostei</taxon>
        <taxon>Ostariophysi</taxon>
        <taxon>Cypriniformes</taxon>
        <taxon>Cyprinidae</taxon>
        <taxon>Cyprininae</taxon>
        <taxon>Sinocyclocheilus</taxon>
    </lineage>
</organism>
<dbReference type="Proteomes" id="UP000472260">
    <property type="component" value="Unassembled WGS sequence"/>
</dbReference>
<accession>A0A671K5F7</accession>
<sequence>MRFEMNASSFSGPLQLYTYRLPKLNEFPLLFKDIVICDYLIRLFKNNLIDNALTKSKFRQCKQV</sequence>
<evidence type="ECO:0000313" key="2">
    <source>
        <dbReference type="Proteomes" id="UP000472260"/>
    </source>
</evidence>
<keyword evidence="2" id="KW-1185">Reference proteome</keyword>
<evidence type="ECO:0000313" key="1">
    <source>
        <dbReference type="Ensembl" id="ENSSANP00000001433.1"/>
    </source>
</evidence>
<proteinExistence type="predicted"/>
<dbReference type="Ensembl" id="ENSSANT00000001563.1">
    <property type="protein sequence ID" value="ENSSANP00000001433.1"/>
    <property type="gene ID" value="ENSSANG00000000865.1"/>
</dbReference>
<dbReference type="AlphaFoldDB" id="A0A671K5F7"/>
<protein>
    <submittedName>
        <fullName evidence="1">Uncharacterized protein</fullName>
    </submittedName>
</protein>
<reference evidence="1" key="2">
    <citation type="submission" date="2025-09" db="UniProtKB">
        <authorList>
            <consortium name="Ensembl"/>
        </authorList>
    </citation>
    <scope>IDENTIFICATION</scope>
</reference>